<evidence type="ECO:0000313" key="2">
    <source>
        <dbReference type="EMBL" id="MPC41088.1"/>
    </source>
</evidence>
<keyword evidence="3" id="KW-1185">Reference proteome</keyword>
<comment type="caution">
    <text evidence="2">The sequence shown here is derived from an EMBL/GenBank/DDBJ whole genome shotgun (WGS) entry which is preliminary data.</text>
</comment>
<feature type="compositionally biased region" description="Basic and acidic residues" evidence="1">
    <location>
        <begin position="60"/>
        <end position="70"/>
    </location>
</feature>
<sequence length="70" mass="8064">MSVCVVRNEFYRVTEASERHSMSLRRRAAQQVGKEGHSLHRQTPVSKRSIRGPTTHKNYSRHDNGSPEMT</sequence>
<protein>
    <submittedName>
        <fullName evidence="2">Uncharacterized protein</fullName>
    </submittedName>
</protein>
<gene>
    <name evidence="2" type="ORF">E2C01_034670</name>
</gene>
<accession>A0A5B7F7J5</accession>
<evidence type="ECO:0000313" key="3">
    <source>
        <dbReference type="Proteomes" id="UP000324222"/>
    </source>
</evidence>
<organism evidence="2 3">
    <name type="scientific">Portunus trituberculatus</name>
    <name type="common">Swimming crab</name>
    <name type="synonym">Neptunus trituberculatus</name>
    <dbReference type="NCBI Taxonomy" id="210409"/>
    <lineage>
        <taxon>Eukaryota</taxon>
        <taxon>Metazoa</taxon>
        <taxon>Ecdysozoa</taxon>
        <taxon>Arthropoda</taxon>
        <taxon>Crustacea</taxon>
        <taxon>Multicrustacea</taxon>
        <taxon>Malacostraca</taxon>
        <taxon>Eumalacostraca</taxon>
        <taxon>Eucarida</taxon>
        <taxon>Decapoda</taxon>
        <taxon>Pleocyemata</taxon>
        <taxon>Brachyura</taxon>
        <taxon>Eubrachyura</taxon>
        <taxon>Portunoidea</taxon>
        <taxon>Portunidae</taxon>
        <taxon>Portuninae</taxon>
        <taxon>Portunus</taxon>
    </lineage>
</organism>
<dbReference type="AlphaFoldDB" id="A0A5B7F7J5"/>
<proteinExistence type="predicted"/>
<reference evidence="2 3" key="1">
    <citation type="submission" date="2019-05" db="EMBL/GenBank/DDBJ databases">
        <title>Another draft genome of Portunus trituberculatus and its Hox gene families provides insights of decapod evolution.</title>
        <authorList>
            <person name="Jeong J.-H."/>
            <person name="Song I."/>
            <person name="Kim S."/>
            <person name="Choi T."/>
            <person name="Kim D."/>
            <person name="Ryu S."/>
            <person name="Kim W."/>
        </authorList>
    </citation>
    <scope>NUCLEOTIDE SEQUENCE [LARGE SCALE GENOMIC DNA]</scope>
    <source>
        <tissue evidence="2">Muscle</tissue>
    </source>
</reference>
<feature type="region of interest" description="Disordered" evidence="1">
    <location>
        <begin position="21"/>
        <end position="70"/>
    </location>
</feature>
<dbReference type="EMBL" id="VSRR010004920">
    <property type="protein sequence ID" value="MPC41088.1"/>
    <property type="molecule type" value="Genomic_DNA"/>
</dbReference>
<dbReference type="Proteomes" id="UP000324222">
    <property type="component" value="Unassembled WGS sequence"/>
</dbReference>
<evidence type="ECO:0000256" key="1">
    <source>
        <dbReference type="SAM" id="MobiDB-lite"/>
    </source>
</evidence>
<name>A0A5B7F7J5_PORTR</name>